<comment type="similarity">
    <text evidence="1 6 7">Belongs to the glutamine synthetase family.</text>
</comment>
<accession>A0AAV4AGH9</accession>
<dbReference type="SMART" id="SM01230">
    <property type="entry name" value="Gln-synt_C"/>
    <property type="match status" value="1"/>
</dbReference>
<dbReference type="EMBL" id="BLXT01003772">
    <property type="protein sequence ID" value="GFO06383.1"/>
    <property type="molecule type" value="Genomic_DNA"/>
</dbReference>
<comment type="function">
    <text evidence="2">May act as a component of the cytoskeleton or as a chaperone for the reorganization of intermediate filament proteins during terminal differentiation in the lens. Does not seem to have enzymatic activity.</text>
</comment>
<dbReference type="Proteomes" id="UP000735302">
    <property type="component" value="Unassembled WGS sequence"/>
</dbReference>
<proteinExistence type="inferred from homology"/>
<evidence type="ECO:0000256" key="2">
    <source>
        <dbReference type="ARBA" id="ARBA00037583"/>
    </source>
</evidence>
<evidence type="ECO:0000256" key="4">
    <source>
        <dbReference type="ARBA" id="ARBA00039404"/>
    </source>
</evidence>
<organism evidence="9 10">
    <name type="scientific">Plakobranchus ocellatus</name>
    <dbReference type="NCBI Taxonomy" id="259542"/>
    <lineage>
        <taxon>Eukaryota</taxon>
        <taxon>Metazoa</taxon>
        <taxon>Spiralia</taxon>
        <taxon>Lophotrochozoa</taxon>
        <taxon>Mollusca</taxon>
        <taxon>Gastropoda</taxon>
        <taxon>Heterobranchia</taxon>
        <taxon>Euthyneura</taxon>
        <taxon>Panpulmonata</taxon>
        <taxon>Sacoglossa</taxon>
        <taxon>Placobranchoidea</taxon>
        <taxon>Plakobranchidae</taxon>
        <taxon>Plakobranchus</taxon>
    </lineage>
</organism>
<protein>
    <recommendedName>
        <fullName evidence="4">Lengsin</fullName>
    </recommendedName>
    <alternativeName>
        <fullName evidence="5">Glutamate-ammonia ligase domain-containing protein 1</fullName>
    </alternativeName>
</protein>
<evidence type="ECO:0000259" key="8">
    <source>
        <dbReference type="PROSITE" id="PS51987"/>
    </source>
</evidence>
<dbReference type="GO" id="GO:0005737">
    <property type="term" value="C:cytoplasm"/>
    <property type="evidence" value="ECO:0007669"/>
    <property type="project" value="TreeGrafter"/>
</dbReference>
<comment type="caution">
    <text evidence="9">The sequence shown here is derived from an EMBL/GenBank/DDBJ whole genome shotgun (WGS) entry which is preliminary data.</text>
</comment>
<evidence type="ECO:0000256" key="3">
    <source>
        <dbReference type="ARBA" id="ARBA00038790"/>
    </source>
</evidence>
<sequence>MDCHFDNFDFIELKVYDIHGYTKGRLVSSSAFPKIIENGHGLVASLCYKGIIGQLNAHPYFREAIGHKNVRLYPLLETLMPCQKIVQGDHKIASVLCETRLSDGTLDSGDPRQAALALLEQLHSEFGLKIKSSFEAEFGIRDSKTDQPFVNNTKWASTAIMQCAQDFVLDMVKSVTEIGIEIDILMPQLGDGQYKVTFDIAEGIKAADMTAEFKTASYVYLKMKGFNAEFMACVRPNAGLCHGFHYSFSLWDADGRNVFVDPEDPSQLSEFGRHWLAGLVKHTPGMTALISPTINCYRRLRSVGAPLYANWALENRGTAFQVRIEPAGNVYIENRLPSSACSPHLVLASTLAAGMDGVRRKLPLPQPLDESIKLPETLEKALEELEADTLLKEAISPKLVELFIHNKRVFEIQEFQTFGELSDEEMLLKEKDYYYDYC</sequence>
<evidence type="ECO:0000256" key="1">
    <source>
        <dbReference type="ARBA" id="ARBA00009897"/>
    </source>
</evidence>
<name>A0AAV4AGH9_9GAST</name>
<dbReference type="InterPro" id="IPR008146">
    <property type="entry name" value="Gln_synth_cat_dom"/>
</dbReference>
<dbReference type="PROSITE" id="PS51987">
    <property type="entry name" value="GS_CATALYTIC"/>
    <property type="match status" value="1"/>
</dbReference>
<evidence type="ECO:0000313" key="10">
    <source>
        <dbReference type="Proteomes" id="UP000735302"/>
    </source>
</evidence>
<reference evidence="9 10" key="1">
    <citation type="journal article" date="2021" name="Elife">
        <title>Chloroplast acquisition without the gene transfer in kleptoplastic sea slugs, Plakobranchus ocellatus.</title>
        <authorList>
            <person name="Maeda T."/>
            <person name="Takahashi S."/>
            <person name="Yoshida T."/>
            <person name="Shimamura S."/>
            <person name="Takaki Y."/>
            <person name="Nagai Y."/>
            <person name="Toyoda A."/>
            <person name="Suzuki Y."/>
            <person name="Arimoto A."/>
            <person name="Ishii H."/>
            <person name="Satoh N."/>
            <person name="Nishiyama T."/>
            <person name="Hasebe M."/>
            <person name="Maruyama T."/>
            <person name="Minagawa J."/>
            <person name="Obokata J."/>
            <person name="Shigenobu S."/>
        </authorList>
    </citation>
    <scope>NUCLEOTIDE SEQUENCE [LARGE SCALE GENOMIC DNA]</scope>
</reference>
<evidence type="ECO:0000313" key="9">
    <source>
        <dbReference type="EMBL" id="GFO06383.1"/>
    </source>
</evidence>
<gene>
    <name evidence="9" type="ORF">PoB_003288800</name>
</gene>
<keyword evidence="10" id="KW-1185">Reference proteome</keyword>
<dbReference type="Pfam" id="PF00120">
    <property type="entry name" value="Gln-synt_C"/>
    <property type="match status" value="1"/>
</dbReference>
<comment type="subunit">
    <text evidence="3">Dodecamer. Interacts with BFSP2 and VIM.</text>
</comment>
<dbReference type="PANTHER" id="PTHR43407">
    <property type="entry name" value="GLUTAMINE SYNTHETASE"/>
    <property type="match status" value="1"/>
</dbReference>
<dbReference type="InterPro" id="IPR014746">
    <property type="entry name" value="Gln_synth/guanido_kin_cat_dom"/>
</dbReference>
<evidence type="ECO:0000256" key="7">
    <source>
        <dbReference type="RuleBase" id="RU000384"/>
    </source>
</evidence>
<dbReference type="Gene3D" id="3.30.590.10">
    <property type="entry name" value="Glutamine synthetase/guanido kinase, catalytic domain"/>
    <property type="match status" value="1"/>
</dbReference>
<evidence type="ECO:0000256" key="5">
    <source>
        <dbReference type="ARBA" id="ARBA00042675"/>
    </source>
</evidence>
<dbReference type="GO" id="GO:0016020">
    <property type="term" value="C:membrane"/>
    <property type="evidence" value="ECO:0007669"/>
    <property type="project" value="TreeGrafter"/>
</dbReference>
<dbReference type="PANTHER" id="PTHR43407:SF1">
    <property type="entry name" value="LENGSIN"/>
    <property type="match status" value="1"/>
</dbReference>
<dbReference type="AlphaFoldDB" id="A0AAV4AGH9"/>
<dbReference type="GO" id="GO:0004356">
    <property type="term" value="F:glutamine synthetase activity"/>
    <property type="evidence" value="ECO:0007669"/>
    <property type="project" value="InterPro"/>
</dbReference>
<dbReference type="SUPFAM" id="SSF55931">
    <property type="entry name" value="Glutamine synthetase/guanido kinase"/>
    <property type="match status" value="1"/>
</dbReference>
<feature type="domain" description="GS catalytic" evidence="8">
    <location>
        <begin position="111"/>
        <end position="438"/>
    </location>
</feature>
<evidence type="ECO:0000256" key="6">
    <source>
        <dbReference type="PROSITE-ProRule" id="PRU01331"/>
    </source>
</evidence>